<dbReference type="Pfam" id="PF00831">
    <property type="entry name" value="Ribosomal_L29"/>
    <property type="match status" value="1"/>
</dbReference>
<dbReference type="GO" id="GO:0003735">
    <property type="term" value="F:structural constituent of ribosome"/>
    <property type="evidence" value="ECO:0007669"/>
    <property type="project" value="InterPro"/>
</dbReference>
<name>A0A7S3QNV2_DUNTE</name>
<dbReference type="FunFam" id="6.10.250.3450:FF:000001">
    <property type="entry name" value="60S ribosomal protein L35"/>
    <property type="match status" value="1"/>
</dbReference>
<dbReference type="InterPro" id="IPR036049">
    <property type="entry name" value="Ribosomal_uL29_sf"/>
</dbReference>
<dbReference type="HAMAP" id="MF_00374">
    <property type="entry name" value="Ribosomal_uL29"/>
    <property type="match status" value="1"/>
</dbReference>
<comment type="similarity">
    <text evidence="1">Belongs to the universal ribosomal protein uL29 family.</text>
</comment>
<reference evidence="4" key="1">
    <citation type="submission" date="2021-01" db="EMBL/GenBank/DDBJ databases">
        <authorList>
            <person name="Corre E."/>
            <person name="Pelletier E."/>
            <person name="Niang G."/>
            <person name="Scheremetjew M."/>
            <person name="Finn R."/>
            <person name="Kale V."/>
            <person name="Holt S."/>
            <person name="Cochrane G."/>
            <person name="Meng A."/>
            <person name="Brown T."/>
            <person name="Cohen L."/>
        </authorList>
    </citation>
    <scope>NUCLEOTIDE SEQUENCE</scope>
    <source>
        <strain evidence="4">CCMP1320</strain>
    </source>
</reference>
<dbReference type="NCBIfam" id="TIGR00012">
    <property type="entry name" value="L29"/>
    <property type="match status" value="1"/>
</dbReference>
<dbReference type="InterPro" id="IPR001854">
    <property type="entry name" value="Ribosomal_uL29"/>
</dbReference>
<protein>
    <recommendedName>
        <fullName evidence="5">60S ribosomal protein L35</fullName>
    </recommendedName>
</protein>
<dbReference type="FunFam" id="1.10.287.310:FF:000002">
    <property type="entry name" value="60S ribosomal protein L35"/>
    <property type="match status" value="1"/>
</dbReference>
<proteinExistence type="inferred from homology"/>
<dbReference type="InterPro" id="IPR045059">
    <property type="entry name" value="Ribosomal_uL29_euk"/>
</dbReference>
<sequence>MARVKAHELRGKNKQELVNQLKELKGELSALRVAKVTGGAPNKLSKIKVVRKSIARVLTVYRQTERNALKAKILEDASKKKGRALLPLDMRPKKTRAIRRRLSKDQANKKTTKEAKKIAAFPMRKFALKA</sequence>
<dbReference type="InterPro" id="IPR018254">
    <property type="entry name" value="Ribosomal_uL29_CS"/>
</dbReference>
<dbReference type="PANTHER" id="PTHR45722">
    <property type="entry name" value="60S RIBOSOMAL PROTEIN L35"/>
    <property type="match status" value="1"/>
</dbReference>
<dbReference type="EMBL" id="HBIP01005790">
    <property type="protein sequence ID" value="CAE0487857.1"/>
    <property type="molecule type" value="Transcribed_RNA"/>
</dbReference>
<dbReference type="Gene3D" id="6.10.250.3450">
    <property type="match status" value="1"/>
</dbReference>
<accession>A0A7S3QNV2</accession>
<dbReference type="GO" id="GO:0000463">
    <property type="term" value="P:maturation of LSU-rRNA from tricistronic rRNA transcript (SSU-rRNA, 5.8S rRNA, LSU-rRNA)"/>
    <property type="evidence" value="ECO:0007669"/>
    <property type="project" value="InterPro"/>
</dbReference>
<dbReference type="Gene3D" id="1.10.287.310">
    <property type="match status" value="1"/>
</dbReference>
<keyword evidence="2" id="KW-0689">Ribosomal protein</keyword>
<keyword evidence="3" id="KW-0687">Ribonucleoprotein</keyword>
<dbReference type="CDD" id="cd00427">
    <property type="entry name" value="Ribosomal_L29_HIP"/>
    <property type="match status" value="1"/>
</dbReference>
<dbReference type="PROSITE" id="PS00579">
    <property type="entry name" value="RIBOSOMAL_L29"/>
    <property type="match status" value="1"/>
</dbReference>
<dbReference type="AlphaFoldDB" id="A0A7S3QNV2"/>
<dbReference type="GO" id="GO:0003729">
    <property type="term" value="F:mRNA binding"/>
    <property type="evidence" value="ECO:0007669"/>
    <property type="project" value="TreeGrafter"/>
</dbReference>
<dbReference type="SUPFAM" id="SSF46561">
    <property type="entry name" value="Ribosomal protein L29 (L29p)"/>
    <property type="match status" value="1"/>
</dbReference>
<evidence type="ECO:0000256" key="1">
    <source>
        <dbReference type="ARBA" id="ARBA00009254"/>
    </source>
</evidence>
<evidence type="ECO:0000256" key="2">
    <source>
        <dbReference type="ARBA" id="ARBA00022980"/>
    </source>
</evidence>
<organism evidence="4">
    <name type="scientific">Dunaliella tertiolecta</name>
    <name type="common">Green alga</name>
    <dbReference type="NCBI Taxonomy" id="3047"/>
    <lineage>
        <taxon>Eukaryota</taxon>
        <taxon>Viridiplantae</taxon>
        <taxon>Chlorophyta</taxon>
        <taxon>core chlorophytes</taxon>
        <taxon>Chlorophyceae</taxon>
        <taxon>CS clade</taxon>
        <taxon>Chlamydomonadales</taxon>
        <taxon>Dunaliellaceae</taxon>
        <taxon>Dunaliella</taxon>
    </lineage>
</organism>
<evidence type="ECO:0000256" key="3">
    <source>
        <dbReference type="ARBA" id="ARBA00023274"/>
    </source>
</evidence>
<dbReference type="PANTHER" id="PTHR45722:SF2">
    <property type="entry name" value="LARGE RIBOSOMAL SUBUNIT PROTEIN UL29-RELATED"/>
    <property type="match status" value="1"/>
</dbReference>
<gene>
    <name evidence="4" type="ORF">DTER00134_LOCUS2907</name>
</gene>
<evidence type="ECO:0000313" key="4">
    <source>
        <dbReference type="EMBL" id="CAE0487857.1"/>
    </source>
</evidence>
<dbReference type="GO" id="GO:0006412">
    <property type="term" value="P:translation"/>
    <property type="evidence" value="ECO:0007669"/>
    <property type="project" value="InterPro"/>
</dbReference>
<evidence type="ECO:0008006" key="5">
    <source>
        <dbReference type="Google" id="ProtNLM"/>
    </source>
</evidence>
<dbReference type="GO" id="GO:0022625">
    <property type="term" value="C:cytosolic large ribosomal subunit"/>
    <property type="evidence" value="ECO:0007669"/>
    <property type="project" value="InterPro"/>
</dbReference>